<dbReference type="InterPro" id="IPR011990">
    <property type="entry name" value="TPR-like_helical_dom_sf"/>
</dbReference>
<feature type="region of interest" description="Disordered" evidence="5">
    <location>
        <begin position="1024"/>
        <end position="1065"/>
    </location>
</feature>
<dbReference type="EMBL" id="BMUT01000001">
    <property type="protein sequence ID" value="GGX65598.1"/>
    <property type="molecule type" value="Genomic_DNA"/>
</dbReference>
<dbReference type="InterPro" id="IPR019734">
    <property type="entry name" value="TPR_rpt"/>
</dbReference>
<comment type="caution">
    <text evidence="8">The sequence shown here is derived from an EMBL/GenBank/DDBJ whole genome shotgun (WGS) entry which is preliminary data.</text>
</comment>
<dbReference type="SMART" id="SM01043">
    <property type="entry name" value="BTAD"/>
    <property type="match status" value="1"/>
</dbReference>
<organism evidence="8 9">
    <name type="scientific">Streptomyces hiroshimensis</name>
    <dbReference type="NCBI Taxonomy" id="66424"/>
    <lineage>
        <taxon>Bacteria</taxon>
        <taxon>Bacillati</taxon>
        <taxon>Actinomycetota</taxon>
        <taxon>Actinomycetes</taxon>
        <taxon>Kitasatosporales</taxon>
        <taxon>Streptomycetaceae</taxon>
        <taxon>Streptomyces</taxon>
    </lineage>
</organism>
<dbReference type="PANTHER" id="PTHR47691:SF3">
    <property type="entry name" value="HTH-TYPE TRANSCRIPTIONAL REGULATOR RV0890C-RELATED"/>
    <property type="match status" value="1"/>
</dbReference>
<feature type="repeat" description="TPR" evidence="4">
    <location>
        <begin position="850"/>
        <end position="883"/>
    </location>
</feature>
<dbReference type="CDD" id="cd15831">
    <property type="entry name" value="BTAD"/>
    <property type="match status" value="1"/>
</dbReference>
<keyword evidence="2" id="KW-0902">Two-component regulatory system</keyword>
<dbReference type="PANTHER" id="PTHR47691">
    <property type="entry name" value="REGULATOR-RELATED"/>
    <property type="match status" value="1"/>
</dbReference>
<dbReference type="SUPFAM" id="SSF52540">
    <property type="entry name" value="P-loop containing nucleoside triphosphate hydrolases"/>
    <property type="match status" value="1"/>
</dbReference>
<sequence length="1065" mass="116327">MEFRLLGAVELRAGERRNGLGSAKARCTLAALAYDVGRPVSLDTLVHRLWDDDPPRRARDNLYTYVSRIRSALQKVGGDGAPALTSYAHTYILEADPDTVDLRRYLGLTARARALAESGDPERAIRLLDEAARLWRGEPLAGLSGSWAEHVRATAEAASVSATRTHAVLTMRLGYFADAVAGLSGLARRCPTDESLAGLLAVALHGCGRTAEAGRLLRRVTHTLVTEHGTDPGEELQRVQQGVLSGVPAVQLLPRTGGPGPGQERAAVPDNLPHDVPWVGRTEELHRLSTALAPGPDGPRAVVLLEAIDGMGGVGKTALAVHVAHELRERFPDGRIYLNLRAHATFQEPMGPEDALGQLLRLFGVPAEGLPRTLDELTAQWRTMLADRRAVVILDDAAGPEQVRPLLPGATPSQIIITSRRRLAGLPGVRPISLDVLRRSEAVALFRDRVGLREAGSEADGAEGTDEADTAEIVRLCGHLPLAIEIVASRFLSHGSWTAHDLVTRLARSDRLPEIRDGHRDLARTFDFSYRSLTVLQQTVFRRLSLHIGAEFGAYAAAALTGLPLDDTERALEDLLNVHLLQEPTPHRYRIHDLLREYARGLGAAEPAGRAEDEQAVQRLLAFYLHCADRADRVLYTHRIRIDVTPVRAPAESPTWIDPAGPQEWFATERNNLLAVLGHARGKERPREAALLVNALGGFLEEEGIWAVAQAAHRDAVAHWRQTGDRRAQARALNDLSVVSTHVADYDEAVRHADEALALARACGDAESEPEALQRMALPYAYTARTHEALACQQEALTLLMRTGNRLQQGRCLNNLGIMLLDLGRYNDAAECFLDALSRFREVDDRRGQCKILNNLGEIHVILGHRERAVRSYTQALALAKATGNRGYQATIGMNLARELLDSKDVEHPLALCRQALDTFRSMGERRHESIALNILGRALRRAGREDEALAHQSAALTLARRIGATHEEANALRELALTELWTGRLRHAAEHLAAALAIHRAAGAHLEEATTLDALAELCAQSGDAPGARKARREAADIREKLSEPLPDPSRPTPITFDQLDQGA</sequence>
<dbReference type="InterPro" id="IPR027417">
    <property type="entry name" value="P-loop_NTPase"/>
</dbReference>
<keyword evidence="3" id="KW-0238">DNA-binding</keyword>
<dbReference type="PRINTS" id="PR00364">
    <property type="entry name" value="DISEASERSIST"/>
</dbReference>
<name>A0ABQ2Y4Y7_9ACTN</name>
<dbReference type="SUPFAM" id="SSF48452">
    <property type="entry name" value="TPR-like"/>
    <property type="match status" value="3"/>
</dbReference>
<evidence type="ECO:0000313" key="8">
    <source>
        <dbReference type="EMBL" id="GGX65598.1"/>
    </source>
</evidence>
<dbReference type="InterPro" id="IPR001867">
    <property type="entry name" value="OmpR/PhoB-type_DNA-bd"/>
</dbReference>
<reference evidence="9" key="1">
    <citation type="journal article" date="2019" name="Int. J. Syst. Evol. Microbiol.">
        <title>The Global Catalogue of Microorganisms (GCM) 10K type strain sequencing project: providing services to taxonomists for standard genome sequencing and annotation.</title>
        <authorList>
            <consortium name="The Broad Institute Genomics Platform"/>
            <consortium name="The Broad Institute Genome Sequencing Center for Infectious Disease"/>
            <person name="Wu L."/>
            <person name="Ma J."/>
        </authorList>
    </citation>
    <scope>NUCLEOTIDE SEQUENCE [LARGE SCALE GENOMIC DNA]</scope>
    <source>
        <strain evidence="9">JCM 4586</strain>
    </source>
</reference>
<dbReference type="Pfam" id="PF13374">
    <property type="entry name" value="TPR_10"/>
    <property type="match status" value="1"/>
</dbReference>
<evidence type="ECO:0000256" key="4">
    <source>
        <dbReference type="PROSITE-ProRule" id="PRU00339"/>
    </source>
</evidence>
<dbReference type="Pfam" id="PF00931">
    <property type="entry name" value="NB-ARC"/>
    <property type="match status" value="1"/>
</dbReference>
<feature type="domain" description="OmpR/PhoB-type" evidence="6">
    <location>
        <begin position="14"/>
        <end position="93"/>
    </location>
</feature>
<gene>
    <name evidence="8" type="ORF">GCM10010324_08270</name>
</gene>
<feature type="compositionally biased region" description="Basic and acidic residues" evidence="5">
    <location>
        <begin position="1034"/>
        <end position="1044"/>
    </location>
</feature>
<proteinExistence type="inferred from homology"/>
<dbReference type="Gene3D" id="1.25.40.10">
    <property type="entry name" value="Tetratricopeptide repeat domain"/>
    <property type="match status" value="3"/>
</dbReference>
<dbReference type="InterPro" id="IPR016032">
    <property type="entry name" value="Sig_transdc_resp-reg_C-effctor"/>
</dbReference>
<evidence type="ECO:0000256" key="5">
    <source>
        <dbReference type="SAM" id="MobiDB-lite"/>
    </source>
</evidence>
<evidence type="ECO:0000256" key="3">
    <source>
        <dbReference type="ARBA" id="ARBA00023125"/>
    </source>
</evidence>
<accession>A0ABQ2Y4Y7</accession>
<dbReference type="SMART" id="SM00028">
    <property type="entry name" value="TPR"/>
    <property type="match status" value="6"/>
</dbReference>
<dbReference type="PROSITE" id="PS50005">
    <property type="entry name" value="TPR"/>
    <property type="match status" value="1"/>
</dbReference>
<keyword evidence="9" id="KW-1185">Reference proteome</keyword>
<evidence type="ECO:0000313" key="9">
    <source>
        <dbReference type="Proteomes" id="UP000659223"/>
    </source>
</evidence>
<dbReference type="SUPFAM" id="SSF46894">
    <property type="entry name" value="C-terminal effector domain of the bipartite response regulators"/>
    <property type="match status" value="1"/>
</dbReference>
<dbReference type="InterPro" id="IPR005158">
    <property type="entry name" value="BTAD"/>
</dbReference>
<dbReference type="Gene3D" id="1.10.10.10">
    <property type="entry name" value="Winged helix-like DNA-binding domain superfamily/Winged helix DNA-binding domain"/>
    <property type="match status" value="1"/>
</dbReference>
<keyword evidence="4" id="KW-0802">TPR repeat</keyword>
<dbReference type="Pfam" id="PF03704">
    <property type="entry name" value="BTAD"/>
    <property type="match status" value="1"/>
</dbReference>
<dbReference type="Pfam" id="PF13424">
    <property type="entry name" value="TPR_12"/>
    <property type="match status" value="1"/>
</dbReference>
<evidence type="ECO:0000256" key="1">
    <source>
        <dbReference type="ARBA" id="ARBA00005820"/>
    </source>
</evidence>
<dbReference type="Gene3D" id="3.40.50.300">
    <property type="entry name" value="P-loop containing nucleotide triphosphate hydrolases"/>
    <property type="match status" value="1"/>
</dbReference>
<protein>
    <submittedName>
        <fullName evidence="8">SARP family transcriptional regulator</fullName>
    </submittedName>
</protein>
<dbReference type="SMART" id="SM00862">
    <property type="entry name" value="Trans_reg_C"/>
    <property type="match status" value="1"/>
</dbReference>
<feature type="domain" description="Bacterial transcriptional activator" evidence="7">
    <location>
        <begin position="100"/>
        <end position="244"/>
    </location>
</feature>
<evidence type="ECO:0000259" key="6">
    <source>
        <dbReference type="SMART" id="SM00862"/>
    </source>
</evidence>
<evidence type="ECO:0000259" key="7">
    <source>
        <dbReference type="SMART" id="SM01043"/>
    </source>
</evidence>
<dbReference type="Proteomes" id="UP000659223">
    <property type="component" value="Unassembled WGS sequence"/>
</dbReference>
<comment type="similarity">
    <text evidence="1">Belongs to the AfsR/DnrI/RedD regulatory family.</text>
</comment>
<dbReference type="InterPro" id="IPR036388">
    <property type="entry name" value="WH-like_DNA-bd_sf"/>
</dbReference>
<dbReference type="InterPro" id="IPR002182">
    <property type="entry name" value="NB-ARC"/>
</dbReference>
<evidence type="ECO:0000256" key="2">
    <source>
        <dbReference type="ARBA" id="ARBA00023012"/>
    </source>
</evidence>